<organism evidence="1 2">
    <name type="scientific">Saccharopolyspora spinosa</name>
    <dbReference type="NCBI Taxonomy" id="60894"/>
    <lineage>
        <taxon>Bacteria</taxon>
        <taxon>Bacillati</taxon>
        <taxon>Actinomycetota</taxon>
        <taxon>Actinomycetes</taxon>
        <taxon>Pseudonocardiales</taxon>
        <taxon>Pseudonocardiaceae</taxon>
        <taxon>Saccharopolyspora</taxon>
    </lineage>
</organism>
<keyword evidence="2" id="KW-1185">Reference proteome</keyword>
<reference evidence="1" key="1">
    <citation type="submission" date="2017-12" db="EMBL/GenBank/DDBJ databases">
        <title>Sequencing the genomes of 1000 Actinobacteria strains.</title>
        <authorList>
            <person name="Klenk H.-P."/>
        </authorList>
    </citation>
    <scope>NUCLEOTIDE SEQUENCE [LARGE SCALE GENOMIC DNA]</scope>
    <source>
        <strain evidence="1">DSM 44228</strain>
    </source>
</reference>
<dbReference type="SUPFAM" id="SSF82607">
    <property type="entry name" value="YbaB-like"/>
    <property type="match status" value="1"/>
</dbReference>
<name>A0A2N3XXP4_SACSN</name>
<dbReference type="GO" id="GO:0003677">
    <property type="term" value="F:DNA binding"/>
    <property type="evidence" value="ECO:0007669"/>
    <property type="project" value="UniProtKB-KW"/>
</dbReference>
<gene>
    <name evidence="1" type="ORF">A8926_3099</name>
</gene>
<keyword evidence="1" id="KW-0238">DNA-binding</keyword>
<comment type="caution">
    <text evidence="1">The sequence shown here is derived from an EMBL/GenBank/DDBJ whole genome shotgun (WGS) entry which is preliminary data.</text>
</comment>
<evidence type="ECO:0000313" key="2">
    <source>
        <dbReference type="Proteomes" id="UP000233786"/>
    </source>
</evidence>
<dbReference type="InterPro" id="IPR036894">
    <property type="entry name" value="YbaB-like_sf"/>
</dbReference>
<dbReference type="Proteomes" id="UP000233786">
    <property type="component" value="Unassembled WGS sequence"/>
</dbReference>
<sequence length="97" mass="10611">MASMHEIENLLAEIQQRTAAVQAASRRLVAETVVETIGGDLGELAVNGYGELVDISLEHDKLRYTTEKALGNQVVEALARAERRAAAVRQQALKARR</sequence>
<protein>
    <submittedName>
        <fullName evidence="1">DNA-binding protein YbaB</fullName>
    </submittedName>
</protein>
<dbReference type="AlphaFoldDB" id="A0A2N3XXP4"/>
<proteinExistence type="predicted"/>
<dbReference type="EMBL" id="PJNB01000001">
    <property type="protein sequence ID" value="PKW15399.1"/>
    <property type="molecule type" value="Genomic_DNA"/>
</dbReference>
<dbReference type="Pfam" id="PF02575">
    <property type="entry name" value="YbaB_DNA_bd"/>
    <property type="match status" value="1"/>
</dbReference>
<dbReference type="InterPro" id="IPR004401">
    <property type="entry name" value="YbaB/EbfC"/>
</dbReference>
<accession>A0A2N3XXP4</accession>
<evidence type="ECO:0000313" key="1">
    <source>
        <dbReference type="EMBL" id="PKW15399.1"/>
    </source>
</evidence>
<dbReference type="STRING" id="994479.GCA_000194155_02342"/>
<dbReference type="Gene3D" id="3.30.1310.10">
    <property type="entry name" value="Nucleoid-associated protein YbaB-like domain"/>
    <property type="match status" value="1"/>
</dbReference>